<protein>
    <submittedName>
        <fullName evidence="2">Uncharacterized protein</fullName>
    </submittedName>
</protein>
<dbReference type="KEGG" id="marz:MARA_08630"/>
<proteinExistence type="predicted"/>
<keyword evidence="3" id="KW-1185">Reference proteome</keyword>
<evidence type="ECO:0000313" key="3">
    <source>
        <dbReference type="Proteomes" id="UP000467428"/>
    </source>
</evidence>
<evidence type="ECO:0000256" key="1">
    <source>
        <dbReference type="SAM" id="Phobius"/>
    </source>
</evidence>
<keyword evidence="1" id="KW-0472">Membrane</keyword>
<gene>
    <name evidence="2" type="ORF">MARA_08630</name>
</gene>
<dbReference type="EMBL" id="AP022593">
    <property type="protein sequence ID" value="BBY47395.1"/>
    <property type="molecule type" value="Genomic_DNA"/>
</dbReference>
<dbReference type="RefSeq" id="WP_235887399.1">
    <property type="nucleotide sequence ID" value="NZ_AP022593.1"/>
</dbReference>
<name>A0A7I7RUG3_9MYCO</name>
<keyword evidence="1" id="KW-1133">Transmembrane helix</keyword>
<evidence type="ECO:0000313" key="2">
    <source>
        <dbReference type="EMBL" id="BBY47395.1"/>
    </source>
</evidence>
<organism evidence="2 3">
    <name type="scientific">Mycolicibacterium arabiense</name>
    <dbReference type="NCBI Taxonomy" id="1286181"/>
    <lineage>
        <taxon>Bacteria</taxon>
        <taxon>Bacillati</taxon>
        <taxon>Actinomycetota</taxon>
        <taxon>Actinomycetes</taxon>
        <taxon>Mycobacteriales</taxon>
        <taxon>Mycobacteriaceae</taxon>
        <taxon>Mycolicibacterium</taxon>
    </lineage>
</organism>
<accession>A0A7I7RUG3</accession>
<reference evidence="2 3" key="1">
    <citation type="journal article" date="2019" name="Emerg. Microbes Infect.">
        <title>Comprehensive subspecies identification of 175 nontuberculous mycobacteria species based on 7547 genomic profiles.</title>
        <authorList>
            <person name="Matsumoto Y."/>
            <person name="Kinjo T."/>
            <person name="Motooka D."/>
            <person name="Nabeya D."/>
            <person name="Jung N."/>
            <person name="Uechi K."/>
            <person name="Horii T."/>
            <person name="Iida T."/>
            <person name="Fujita J."/>
            <person name="Nakamura S."/>
        </authorList>
    </citation>
    <scope>NUCLEOTIDE SEQUENCE [LARGE SCALE GENOMIC DNA]</scope>
    <source>
        <strain evidence="2 3">JCM 18538</strain>
    </source>
</reference>
<geneLocation type="plasmid" evidence="3">
    <name>pjcm18538 dna</name>
</geneLocation>
<feature type="transmembrane region" description="Helical" evidence="1">
    <location>
        <begin position="22"/>
        <end position="50"/>
    </location>
</feature>
<feature type="transmembrane region" description="Helical" evidence="1">
    <location>
        <begin position="62"/>
        <end position="90"/>
    </location>
</feature>
<sequence length="123" mass="12416">MTYYQPLPPPPPAAPPRSTADVVISIVVMVLTVLFGAGAALMGFFLLAFLDHCPPQTCSVDGAVTAVGTAVVAAAAIALVGFAITVVQLVRRKPAWPFALGTFVLCAVAFALGGIGYDAAVGG</sequence>
<dbReference type="Proteomes" id="UP000467428">
    <property type="component" value="Chromosome"/>
</dbReference>
<keyword evidence="1" id="KW-0812">Transmembrane</keyword>
<dbReference type="AlphaFoldDB" id="A0A7I7RUG3"/>
<feature type="transmembrane region" description="Helical" evidence="1">
    <location>
        <begin position="96"/>
        <end position="117"/>
    </location>
</feature>